<proteinExistence type="predicted"/>
<sequence length="86" mass="9996">MKRYERIEAHLGGNLLAVFEGTKNAKKEGKIEESAKEKLYGFEMSWNFGLVRSQKKDPFGNYLIALLKDRWRTDSKYVTSGEYIES</sequence>
<evidence type="ECO:0000313" key="2">
    <source>
        <dbReference type="Proteomes" id="UP000616769"/>
    </source>
</evidence>
<reference evidence="1 2" key="1">
    <citation type="journal article" date="2015" name="Parasit. Vectors">
        <title>Draft genome of the scabies mite.</title>
        <authorList>
            <person name="Rider S.D.Jr."/>
            <person name="Morgan M.S."/>
            <person name="Arlian L.G."/>
        </authorList>
    </citation>
    <scope>NUCLEOTIDE SEQUENCE [LARGE SCALE GENOMIC DNA]</scope>
    <source>
        <strain evidence="1">Arlian Lab</strain>
    </source>
</reference>
<dbReference type="Proteomes" id="UP000616769">
    <property type="component" value="Unassembled WGS sequence"/>
</dbReference>
<dbReference type="EMBL" id="JXLN01010800">
    <property type="protein sequence ID" value="KPM06336.1"/>
    <property type="molecule type" value="Genomic_DNA"/>
</dbReference>
<evidence type="ECO:0000313" key="1">
    <source>
        <dbReference type="EMBL" id="KPM06336.1"/>
    </source>
</evidence>
<name>A0A132A5U0_SARSC</name>
<gene>
    <name evidence="1" type="ORF">QR98_0048100</name>
</gene>
<dbReference type="AlphaFoldDB" id="A0A132A5U0"/>
<dbReference type="VEuPathDB" id="VectorBase:SSCA002662"/>
<protein>
    <submittedName>
        <fullName evidence="1">Uncharacterized protein</fullName>
    </submittedName>
</protein>
<accession>A0A132A5U0</accession>
<organism evidence="1 2">
    <name type="scientific">Sarcoptes scabiei</name>
    <name type="common">Itch mite</name>
    <name type="synonym">Acarus scabiei</name>
    <dbReference type="NCBI Taxonomy" id="52283"/>
    <lineage>
        <taxon>Eukaryota</taxon>
        <taxon>Metazoa</taxon>
        <taxon>Ecdysozoa</taxon>
        <taxon>Arthropoda</taxon>
        <taxon>Chelicerata</taxon>
        <taxon>Arachnida</taxon>
        <taxon>Acari</taxon>
        <taxon>Acariformes</taxon>
        <taxon>Sarcoptiformes</taxon>
        <taxon>Astigmata</taxon>
        <taxon>Psoroptidia</taxon>
        <taxon>Sarcoptoidea</taxon>
        <taxon>Sarcoptidae</taxon>
        <taxon>Sarcoptinae</taxon>
        <taxon>Sarcoptes</taxon>
    </lineage>
</organism>
<comment type="caution">
    <text evidence="1">The sequence shown here is derived from an EMBL/GenBank/DDBJ whole genome shotgun (WGS) entry which is preliminary data.</text>
</comment>